<keyword evidence="1" id="KW-0677">Repeat</keyword>
<evidence type="ECO:0000313" key="5">
    <source>
        <dbReference type="EMBL" id="KAK4257888.1"/>
    </source>
</evidence>
<reference evidence="5" key="1">
    <citation type="submission" date="2023-10" db="EMBL/GenBank/DDBJ databases">
        <title>Chromosome-level genome of the transformable northern wattle, Acacia crassicarpa.</title>
        <authorList>
            <person name="Massaro I."/>
            <person name="Sinha N.R."/>
            <person name="Poethig S."/>
            <person name="Leichty A.R."/>
        </authorList>
    </citation>
    <scope>NUCLEOTIDE SEQUENCE</scope>
    <source>
        <strain evidence="5">Acra3RX</strain>
        <tissue evidence="5">Leaf</tissue>
    </source>
</reference>
<dbReference type="InterPro" id="IPR011992">
    <property type="entry name" value="EF-hand-dom_pair"/>
</dbReference>
<feature type="region of interest" description="Disordered" evidence="3">
    <location>
        <begin position="1"/>
        <end position="21"/>
    </location>
</feature>
<dbReference type="CDD" id="cd00051">
    <property type="entry name" value="EFh"/>
    <property type="match status" value="2"/>
</dbReference>
<feature type="domain" description="EF-hand" evidence="4">
    <location>
        <begin position="20"/>
        <end position="55"/>
    </location>
</feature>
<dbReference type="PANTHER" id="PTHR23050">
    <property type="entry name" value="CALCIUM BINDING PROTEIN"/>
    <property type="match status" value="1"/>
</dbReference>
<evidence type="ECO:0000256" key="3">
    <source>
        <dbReference type="SAM" id="MobiDB-lite"/>
    </source>
</evidence>
<protein>
    <recommendedName>
        <fullName evidence="4">EF-hand domain-containing protein</fullName>
    </recommendedName>
</protein>
<dbReference type="PROSITE" id="PS00018">
    <property type="entry name" value="EF_HAND_1"/>
    <property type="match status" value="2"/>
</dbReference>
<gene>
    <name evidence="5" type="ORF">QN277_007418</name>
</gene>
<proteinExistence type="predicted"/>
<evidence type="ECO:0000256" key="2">
    <source>
        <dbReference type="ARBA" id="ARBA00022837"/>
    </source>
</evidence>
<comment type="caution">
    <text evidence="5">The sequence shown here is derived from an EMBL/GenBank/DDBJ whole genome shotgun (WGS) entry which is preliminary data.</text>
</comment>
<dbReference type="GO" id="GO:0005509">
    <property type="term" value="F:calcium ion binding"/>
    <property type="evidence" value="ECO:0007669"/>
    <property type="project" value="InterPro"/>
</dbReference>
<dbReference type="SUPFAM" id="SSF47473">
    <property type="entry name" value="EF-hand"/>
    <property type="match status" value="1"/>
</dbReference>
<evidence type="ECO:0000259" key="4">
    <source>
        <dbReference type="PROSITE" id="PS50222"/>
    </source>
</evidence>
<organism evidence="5 6">
    <name type="scientific">Acacia crassicarpa</name>
    <name type="common">northern wattle</name>
    <dbReference type="NCBI Taxonomy" id="499986"/>
    <lineage>
        <taxon>Eukaryota</taxon>
        <taxon>Viridiplantae</taxon>
        <taxon>Streptophyta</taxon>
        <taxon>Embryophyta</taxon>
        <taxon>Tracheophyta</taxon>
        <taxon>Spermatophyta</taxon>
        <taxon>Magnoliopsida</taxon>
        <taxon>eudicotyledons</taxon>
        <taxon>Gunneridae</taxon>
        <taxon>Pentapetalae</taxon>
        <taxon>rosids</taxon>
        <taxon>fabids</taxon>
        <taxon>Fabales</taxon>
        <taxon>Fabaceae</taxon>
        <taxon>Caesalpinioideae</taxon>
        <taxon>mimosoid clade</taxon>
        <taxon>Acacieae</taxon>
        <taxon>Acacia</taxon>
    </lineage>
</organism>
<dbReference type="PROSITE" id="PS50222">
    <property type="entry name" value="EF_HAND_2"/>
    <property type="match status" value="2"/>
</dbReference>
<dbReference type="AlphaFoldDB" id="A0AAE1MD02"/>
<sequence>MCPSGRNLHSHCDSSSSSAATNPSLRQAFDVLDVNCDGKISHDDLHSFYSRFCHHGTNKGEIIGLMMMVADTNGDGLVEYEEFESVLEMAAGGGKAGWDGGVMKEVFRVMDMHDGDGKLGHNDLKSFMEWAGIPVTDQDIEDMIALGGGSQNGGVDFDGFIGILGLGYN</sequence>
<dbReference type="Pfam" id="PF13499">
    <property type="entry name" value="EF-hand_7"/>
    <property type="match status" value="1"/>
</dbReference>
<keyword evidence="2" id="KW-0106">Calcium</keyword>
<dbReference type="Gene3D" id="1.10.238.10">
    <property type="entry name" value="EF-hand"/>
    <property type="match status" value="1"/>
</dbReference>
<dbReference type="Proteomes" id="UP001293593">
    <property type="component" value="Unassembled WGS sequence"/>
</dbReference>
<dbReference type="InterPro" id="IPR002048">
    <property type="entry name" value="EF_hand_dom"/>
</dbReference>
<dbReference type="InterPro" id="IPR050145">
    <property type="entry name" value="Centrin_CML-like"/>
</dbReference>
<accession>A0AAE1MD02</accession>
<evidence type="ECO:0000256" key="1">
    <source>
        <dbReference type="ARBA" id="ARBA00022737"/>
    </source>
</evidence>
<evidence type="ECO:0000313" key="6">
    <source>
        <dbReference type="Proteomes" id="UP001293593"/>
    </source>
</evidence>
<dbReference type="EMBL" id="JAWXYG010000012">
    <property type="protein sequence ID" value="KAK4257888.1"/>
    <property type="molecule type" value="Genomic_DNA"/>
</dbReference>
<dbReference type="InterPro" id="IPR018247">
    <property type="entry name" value="EF_Hand_1_Ca_BS"/>
</dbReference>
<feature type="domain" description="EF-hand" evidence="4">
    <location>
        <begin position="58"/>
        <end position="93"/>
    </location>
</feature>
<dbReference type="SMART" id="SM00054">
    <property type="entry name" value="EFh"/>
    <property type="match status" value="3"/>
</dbReference>
<keyword evidence="6" id="KW-1185">Reference proteome</keyword>
<name>A0AAE1MD02_9FABA</name>